<keyword evidence="3 4" id="KW-0663">Pyridoxal phosphate</keyword>
<reference evidence="6 7" key="1">
    <citation type="submission" date="2018-03" db="EMBL/GenBank/DDBJ databases">
        <title>Aerobic endospore-forming bacteria genome sequencing and assembly.</title>
        <authorList>
            <person name="Cavalcante D.A."/>
            <person name="Driks A."/>
            <person name="Putonti C."/>
            <person name="De-Souza M.T."/>
        </authorList>
    </citation>
    <scope>NUCLEOTIDE SEQUENCE [LARGE SCALE GENOMIC DNA]</scope>
    <source>
        <strain evidence="6 7">SDF0037</strain>
    </source>
</reference>
<dbReference type="InterPro" id="IPR022657">
    <property type="entry name" value="De-COase2_CS"/>
</dbReference>
<dbReference type="InterPro" id="IPR000183">
    <property type="entry name" value="Orn/DAP/Arg_de-COase"/>
</dbReference>
<proteinExistence type="predicted"/>
<evidence type="ECO:0000259" key="5">
    <source>
        <dbReference type="Pfam" id="PF02784"/>
    </source>
</evidence>
<accession>A0A544ULK8</accession>
<dbReference type="PRINTS" id="PR01179">
    <property type="entry name" value="ODADCRBXLASE"/>
</dbReference>
<dbReference type="PANTHER" id="PTHR43727">
    <property type="entry name" value="DIAMINOPIMELATE DECARBOXYLASE"/>
    <property type="match status" value="1"/>
</dbReference>
<dbReference type="OrthoDB" id="2727637at2"/>
<name>A0A544ULK8_LYSSH</name>
<dbReference type="AlphaFoldDB" id="A0A544ULK8"/>
<evidence type="ECO:0000256" key="3">
    <source>
        <dbReference type="ARBA" id="ARBA00022898"/>
    </source>
</evidence>
<sequence length="380" mass="43631">MSIYPNISDFLLDNEPSIGSPAIIYDYNSIVSTVSKIRNDIKIIPNVELCFAIKANRNKIVLKLLSDLGLGADVASIHEFEIVEEIGMNPVYSTSPAYNEKFLEKLLERNILPDFNSFSQLKKYVEEYNLNEVGVRVKVPLKNIHPDITYGEQSRFGINIDSDEFIQFINNKKLKIKQLHFHLGELQNSSIIKEAMEYIYSLSYKFQDLEVINIGGGLTYLYSDEIEVKKSWEIVKEYVLQINRQLNREVKIVVEPGMLILAMSGYLYSKVQSSDLSINKRIITVDCSAWNLTYWAYPYLVHSYSDSMNTTEEEHVIFGNTCYEKDVFISSVRHKPLKINDGLLMNPVGAYVNSMARNMHGYHLPDEWILKDSTFIKAGN</sequence>
<dbReference type="Pfam" id="PF02784">
    <property type="entry name" value="Orn_Arg_deC_N"/>
    <property type="match status" value="1"/>
</dbReference>
<dbReference type="GO" id="GO:0008836">
    <property type="term" value="F:diaminopimelate decarboxylase activity"/>
    <property type="evidence" value="ECO:0007669"/>
    <property type="project" value="TreeGrafter"/>
</dbReference>
<dbReference type="Proteomes" id="UP000317944">
    <property type="component" value="Unassembled WGS sequence"/>
</dbReference>
<dbReference type="SUPFAM" id="SSF50621">
    <property type="entry name" value="Alanine racemase C-terminal domain-like"/>
    <property type="match status" value="1"/>
</dbReference>
<comment type="caution">
    <text evidence="6">The sequence shown here is derived from an EMBL/GenBank/DDBJ whole genome shotgun (WGS) entry which is preliminary data.</text>
</comment>
<comment type="cofactor">
    <cofactor evidence="1 4">
        <name>pyridoxal 5'-phosphate</name>
        <dbReference type="ChEBI" id="CHEBI:597326"/>
    </cofactor>
</comment>
<dbReference type="Gene3D" id="2.40.37.10">
    <property type="entry name" value="Lyase, Ornithine Decarboxylase, Chain A, domain 1"/>
    <property type="match status" value="1"/>
</dbReference>
<evidence type="ECO:0000256" key="1">
    <source>
        <dbReference type="ARBA" id="ARBA00001933"/>
    </source>
</evidence>
<dbReference type="PANTHER" id="PTHR43727:SF2">
    <property type="entry name" value="GROUP IV DECARBOXYLASE"/>
    <property type="match status" value="1"/>
</dbReference>
<feature type="modified residue" description="N6-(pyridoxal phosphate)lysine" evidence="4">
    <location>
        <position position="54"/>
    </location>
</feature>
<dbReference type="InterPro" id="IPR022644">
    <property type="entry name" value="De-COase2_N"/>
</dbReference>
<dbReference type="RefSeq" id="WP_142508720.1">
    <property type="nucleotide sequence ID" value="NZ_SADV01000006.1"/>
</dbReference>
<evidence type="ECO:0000256" key="2">
    <source>
        <dbReference type="ARBA" id="ARBA00022793"/>
    </source>
</evidence>
<dbReference type="SUPFAM" id="SSF51419">
    <property type="entry name" value="PLP-binding barrel"/>
    <property type="match status" value="1"/>
</dbReference>
<dbReference type="GO" id="GO:0009089">
    <property type="term" value="P:lysine biosynthetic process via diaminopimelate"/>
    <property type="evidence" value="ECO:0007669"/>
    <property type="project" value="TreeGrafter"/>
</dbReference>
<evidence type="ECO:0000313" key="6">
    <source>
        <dbReference type="EMBL" id="TQR34375.1"/>
    </source>
</evidence>
<gene>
    <name evidence="6" type="ORF">C7Y47_10415</name>
</gene>
<dbReference type="InterPro" id="IPR022653">
    <property type="entry name" value="De-COase2_pyr-phos_BS"/>
</dbReference>
<organism evidence="6 7">
    <name type="scientific">Lysinibacillus sphaericus</name>
    <name type="common">Bacillus sphaericus</name>
    <dbReference type="NCBI Taxonomy" id="1421"/>
    <lineage>
        <taxon>Bacteria</taxon>
        <taxon>Bacillati</taxon>
        <taxon>Bacillota</taxon>
        <taxon>Bacilli</taxon>
        <taxon>Bacillales</taxon>
        <taxon>Bacillaceae</taxon>
        <taxon>Lysinibacillus</taxon>
    </lineage>
</organism>
<dbReference type="EMBL" id="SADV01000006">
    <property type="protein sequence ID" value="TQR34375.1"/>
    <property type="molecule type" value="Genomic_DNA"/>
</dbReference>
<dbReference type="PROSITE" id="PS00878">
    <property type="entry name" value="ODR_DC_2_1"/>
    <property type="match status" value="1"/>
</dbReference>
<feature type="domain" description="Orn/DAP/Arg decarboxylase 2 N-terminal" evidence="5">
    <location>
        <begin position="36"/>
        <end position="260"/>
    </location>
</feature>
<feature type="active site" description="Proton donor" evidence="4">
    <location>
        <position position="322"/>
    </location>
</feature>
<dbReference type="InterPro" id="IPR029066">
    <property type="entry name" value="PLP-binding_barrel"/>
</dbReference>
<keyword evidence="2" id="KW-0456">Lyase</keyword>
<dbReference type="Gene3D" id="3.20.20.10">
    <property type="entry name" value="Alanine racemase"/>
    <property type="match status" value="1"/>
</dbReference>
<dbReference type="InterPro" id="IPR009006">
    <property type="entry name" value="Ala_racemase/Decarboxylase_C"/>
</dbReference>
<dbReference type="PROSITE" id="PS00879">
    <property type="entry name" value="ODR_DC_2_2"/>
    <property type="match status" value="1"/>
</dbReference>
<evidence type="ECO:0000256" key="4">
    <source>
        <dbReference type="PIRSR" id="PIRSR600183-50"/>
    </source>
</evidence>
<evidence type="ECO:0000313" key="7">
    <source>
        <dbReference type="Proteomes" id="UP000317944"/>
    </source>
</evidence>
<keyword evidence="2" id="KW-0210">Decarboxylase</keyword>
<protein>
    <recommendedName>
        <fullName evidence="5">Orn/DAP/Arg decarboxylase 2 N-terminal domain-containing protein</fullName>
    </recommendedName>
</protein>